<comment type="caution">
    <text evidence="2">The sequence shown here is derived from an EMBL/GenBank/DDBJ whole genome shotgun (WGS) entry which is preliminary data.</text>
</comment>
<evidence type="ECO:0000256" key="1">
    <source>
        <dbReference type="SAM" id="Phobius"/>
    </source>
</evidence>
<dbReference type="Proteomes" id="UP001592528">
    <property type="component" value="Unassembled WGS sequence"/>
</dbReference>
<feature type="transmembrane region" description="Helical" evidence="1">
    <location>
        <begin position="65"/>
        <end position="83"/>
    </location>
</feature>
<organism evidence="2 3">
    <name type="scientific">Streptacidiphilus cavernicola</name>
    <dbReference type="NCBI Taxonomy" id="3342716"/>
    <lineage>
        <taxon>Bacteria</taxon>
        <taxon>Bacillati</taxon>
        <taxon>Actinomycetota</taxon>
        <taxon>Actinomycetes</taxon>
        <taxon>Kitasatosporales</taxon>
        <taxon>Streptomycetaceae</taxon>
        <taxon>Streptacidiphilus</taxon>
    </lineage>
</organism>
<evidence type="ECO:0000313" key="2">
    <source>
        <dbReference type="EMBL" id="MFC1406837.1"/>
    </source>
</evidence>
<gene>
    <name evidence="2" type="ORF">ACEZDJ_36685</name>
</gene>
<keyword evidence="1" id="KW-1133">Transmembrane helix</keyword>
<keyword evidence="3" id="KW-1185">Reference proteome</keyword>
<feature type="transmembrane region" description="Helical" evidence="1">
    <location>
        <begin position="40"/>
        <end position="59"/>
    </location>
</feature>
<name>A0ABV6UZM1_9ACTN</name>
<sequence length="133" mass="13850">MNLDFSAQPLFSWYVVLLAVSGVAMVALAAARSGSTGMRVFNALVGVAFLGYAIYLAFIFEGGTYFIMFKAFILPVLLIANGIKSIAARRQATEAAVRAQQVQAQQILAARAQAAQGQAAAPAGTGAPVTPQV</sequence>
<dbReference type="EMBL" id="JBHEZZ010000034">
    <property type="protein sequence ID" value="MFC1406837.1"/>
    <property type="molecule type" value="Genomic_DNA"/>
</dbReference>
<accession>A0ABV6UZM1</accession>
<proteinExistence type="predicted"/>
<reference evidence="2 3" key="1">
    <citation type="submission" date="2024-09" db="EMBL/GenBank/DDBJ databases">
        <authorList>
            <person name="Lee S.D."/>
        </authorList>
    </citation>
    <scope>NUCLEOTIDE SEQUENCE [LARGE SCALE GENOMIC DNA]</scope>
    <source>
        <strain evidence="2 3">N1-5</strain>
    </source>
</reference>
<protein>
    <submittedName>
        <fullName evidence="2">Uncharacterized protein</fullName>
    </submittedName>
</protein>
<evidence type="ECO:0000313" key="3">
    <source>
        <dbReference type="Proteomes" id="UP001592528"/>
    </source>
</evidence>
<dbReference type="RefSeq" id="WP_051724760.1">
    <property type="nucleotide sequence ID" value="NZ_JBHEZZ010000034.1"/>
</dbReference>
<keyword evidence="1" id="KW-0472">Membrane</keyword>
<keyword evidence="1" id="KW-0812">Transmembrane</keyword>
<feature type="transmembrane region" description="Helical" evidence="1">
    <location>
        <begin position="12"/>
        <end position="31"/>
    </location>
</feature>